<comment type="caution">
    <text evidence="4">The sequence shown here is derived from an EMBL/GenBank/DDBJ whole genome shotgun (WGS) entry which is preliminary data.</text>
</comment>
<dbReference type="Gene3D" id="3.40.50.300">
    <property type="entry name" value="P-loop containing nucleotide triphosphate hydrolases"/>
    <property type="match status" value="1"/>
</dbReference>
<dbReference type="EMBL" id="JABEND010000001">
    <property type="protein sequence ID" value="NNG34276.1"/>
    <property type="molecule type" value="Genomic_DNA"/>
</dbReference>
<dbReference type="InterPro" id="IPR003439">
    <property type="entry name" value="ABC_transporter-like_ATP-bd"/>
</dbReference>
<keyword evidence="2 4" id="KW-0067">ATP-binding</keyword>
<accession>A0A849A3L7</accession>
<dbReference type="GO" id="GO:0042626">
    <property type="term" value="F:ATPase-coupled transmembrane transporter activity"/>
    <property type="evidence" value="ECO:0007669"/>
    <property type="project" value="TreeGrafter"/>
</dbReference>
<dbReference type="GO" id="GO:0016887">
    <property type="term" value="F:ATP hydrolysis activity"/>
    <property type="evidence" value="ECO:0007669"/>
    <property type="project" value="InterPro"/>
</dbReference>
<evidence type="ECO:0000259" key="3">
    <source>
        <dbReference type="PROSITE" id="PS50893"/>
    </source>
</evidence>
<sequence length="365" mass="38277">MEIASFGSGGRLVRQISERQLRAHTLLDRLLVGIIRGSAWGGLAGTALLAGALTAIVVDGAGGAGIAAGVLGVLGGIEATRGAAFALGEVLAATPRVSTFRRVTAPGAAGPPPQASVVSAVDRLEASGVSVVYPRAAATALNDASVLARRGEMIALVGANGAGKTTLVRALVGLVRVSSGAVLVDGRRLTDLPLTERLSHFGLLTQEFGRYELTVRQAVLLGLPEGVDVADDAIWRALEIAHLAALVADLPDGLDTQLGEQFGGTGLSGGQWQRLALARIAVRNAGIWILDEPTSTVDAETEREIFGELLQHRRHRITIVVSHRAWTLKGMDRIYVLDAGRIVQCGSYEELLGTPGRFRELFAEQ</sequence>
<dbReference type="InterPro" id="IPR003593">
    <property type="entry name" value="AAA+_ATPase"/>
</dbReference>
<dbReference type="InterPro" id="IPR039421">
    <property type="entry name" value="Type_1_exporter"/>
</dbReference>
<dbReference type="Pfam" id="PF00005">
    <property type="entry name" value="ABC_tran"/>
    <property type="match status" value="1"/>
</dbReference>
<protein>
    <submittedName>
        <fullName evidence="4">ABC transporter ATP-binding protein</fullName>
    </submittedName>
</protein>
<name>A0A849A3L7_9ACTN</name>
<dbReference type="InterPro" id="IPR027417">
    <property type="entry name" value="P-loop_NTPase"/>
</dbReference>
<dbReference type="Proteomes" id="UP000562984">
    <property type="component" value="Unassembled WGS sequence"/>
</dbReference>
<proteinExistence type="predicted"/>
<gene>
    <name evidence="4" type="ORF">HKD39_00780</name>
</gene>
<evidence type="ECO:0000313" key="4">
    <source>
        <dbReference type="EMBL" id="NNG34276.1"/>
    </source>
</evidence>
<evidence type="ECO:0000313" key="5">
    <source>
        <dbReference type="Proteomes" id="UP000562984"/>
    </source>
</evidence>
<feature type="domain" description="ABC transporter" evidence="3">
    <location>
        <begin position="124"/>
        <end position="364"/>
    </location>
</feature>
<dbReference type="PROSITE" id="PS50893">
    <property type="entry name" value="ABC_TRANSPORTER_2"/>
    <property type="match status" value="1"/>
</dbReference>
<dbReference type="SMART" id="SM00382">
    <property type="entry name" value="AAA"/>
    <property type="match status" value="1"/>
</dbReference>
<dbReference type="InterPro" id="IPR017871">
    <property type="entry name" value="ABC_transporter-like_CS"/>
</dbReference>
<dbReference type="PANTHER" id="PTHR24221:SF590">
    <property type="entry name" value="COMPONENT LINKED WITH THE ASSEMBLY OF CYTOCHROME' TRANSPORT TRANSMEMBRANE ATP-BINDING PROTEIN ABC TRANSPORTER CYDD-RELATED"/>
    <property type="match status" value="1"/>
</dbReference>
<dbReference type="AlphaFoldDB" id="A0A849A3L7"/>
<reference evidence="4 5" key="1">
    <citation type="submission" date="2020-05" db="EMBL/GenBank/DDBJ databases">
        <title>Nakamurella sp. DB0629 isolated from air conditioner.</title>
        <authorList>
            <person name="Kim D.H."/>
            <person name="Kim D.-U."/>
        </authorList>
    </citation>
    <scope>NUCLEOTIDE SEQUENCE [LARGE SCALE GENOMIC DNA]</scope>
    <source>
        <strain evidence="4 5">DB0629</strain>
    </source>
</reference>
<keyword evidence="1" id="KW-0547">Nucleotide-binding</keyword>
<dbReference type="PANTHER" id="PTHR24221">
    <property type="entry name" value="ATP-BINDING CASSETTE SUB-FAMILY B"/>
    <property type="match status" value="1"/>
</dbReference>
<keyword evidence="5" id="KW-1185">Reference proteome</keyword>
<dbReference type="GO" id="GO:0005524">
    <property type="term" value="F:ATP binding"/>
    <property type="evidence" value="ECO:0007669"/>
    <property type="project" value="UniProtKB-KW"/>
</dbReference>
<dbReference type="PROSITE" id="PS00211">
    <property type="entry name" value="ABC_TRANSPORTER_1"/>
    <property type="match status" value="1"/>
</dbReference>
<evidence type="ECO:0000256" key="1">
    <source>
        <dbReference type="ARBA" id="ARBA00022741"/>
    </source>
</evidence>
<evidence type="ECO:0000256" key="2">
    <source>
        <dbReference type="ARBA" id="ARBA00022840"/>
    </source>
</evidence>
<dbReference type="SUPFAM" id="SSF52540">
    <property type="entry name" value="P-loop containing nucleoside triphosphate hydrolases"/>
    <property type="match status" value="1"/>
</dbReference>
<organism evidence="4 5">
    <name type="scientific">Nakamurella aerolata</name>
    <dbReference type="NCBI Taxonomy" id="1656892"/>
    <lineage>
        <taxon>Bacteria</taxon>
        <taxon>Bacillati</taxon>
        <taxon>Actinomycetota</taxon>
        <taxon>Actinomycetes</taxon>
        <taxon>Nakamurellales</taxon>
        <taxon>Nakamurellaceae</taxon>
        <taxon>Nakamurella</taxon>
    </lineage>
</organism>